<dbReference type="RefSeq" id="WP_230742472.1">
    <property type="nucleotide sequence ID" value="NZ_PGCK01000009.1"/>
</dbReference>
<sequence>MKKRKLEMLLEKVQGFERPDVTKEQYVTPAVIASELLYFAYMDGNLDGSVVDLGCGTGVLAIGASLLGTQKIIGIDSDINALKVARKNAEILDAHVDWVCCDVRDVHGHFDTVIMNPPFGAQEKGNDRPFLDKALEIGYVVYSIHNAGSKDFIQKYIKGRGTLTDVVAMKFPIRHTYKFHKKEIALIDVELYKIVVNEEKG</sequence>
<dbReference type="AlphaFoldDB" id="A0AAP2W813"/>
<dbReference type="EMBL" id="PGCK01000009">
    <property type="protein sequence ID" value="MCD1295616.1"/>
    <property type="molecule type" value="Genomic_DNA"/>
</dbReference>
<protein>
    <recommendedName>
        <fullName evidence="2">Methyltransferase-like protein 5</fullName>
    </recommendedName>
</protein>
<evidence type="ECO:0000256" key="1">
    <source>
        <dbReference type="ARBA" id="ARBA00009741"/>
    </source>
</evidence>
<keyword evidence="5" id="KW-1185">Reference proteome</keyword>
<dbReference type="InterPro" id="IPR007848">
    <property type="entry name" value="Small_mtfrase_dom"/>
</dbReference>
<dbReference type="PANTHER" id="PTHR23290:SF0">
    <property type="entry name" value="RRNA N6-ADENOSINE-METHYLTRANSFERASE METTL5"/>
    <property type="match status" value="1"/>
</dbReference>
<evidence type="ECO:0000313" key="5">
    <source>
        <dbReference type="Proteomes" id="UP001320159"/>
    </source>
</evidence>
<evidence type="ECO:0000256" key="2">
    <source>
        <dbReference type="ARBA" id="ARBA00041374"/>
    </source>
</evidence>
<dbReference type="Gene3D" id="3.40.50.150">
    <property type="entry name" value="Vaccinia Virus protein VP39"/>
    <property type="match status" value="1"/>
</dbReference>
<comment type="caution">
    <text evidence="4">The sequence shown here is derived from an EMBL/GenBank/DDBJ whole genome shotgun (WGS) entry which is preliminary data.</text>
</comment>
<evidence type="ECO:0000259" key="3">
    <source>
        <dbReference type="Pfam" id="PF05175"/>
    </source>
</evidence>
<dbReference type="InterPro" id="IPR029063">
    <property type="entry name" value="SAM-dependent_MTases_sf"/>
</dbReference>
<gene>
    <name evidence="4" type="ORF">CUJ83_11460</name>
</gene>
<dbReference type="SUPFAM" id="SSF53335">
    <property type="entry name" value="S-adenosyl-L-methionine-dependent methyltransferases"/>
    <property type="match status" value="1"/>
</dbReference>
<dbReference type="GO" id="GO:0032259">
    <property type="term" value="P:methylation"/>
    <property type="evidence" value="ECO:0007669"/>
    <property type="project" value="UniProtKB-KW"/>
</dbReference>
<dbReference type="Pfam" id="PF05175">
    <property type="entry name" value="MTS"/>
    <property type="match status" value="1"/>
</dbReference>
<dbReference type="InterPro" id="IPR002052">
    <property type="entry name" value="DNA_methylase_N6_adenine_CS"/>
</dbReference>
<name>A0AAP2W813_9EURY</name>
<keyword evidence="4" id="KW-0489">Methyltransferase</keyword>
<dbReference type="InterPro" id="IPR051720">
    <property type="entry name" value="rRNA_MeTrfase/Polyamine_Synth"/>
</dbReference>
<dbReference type="PROSITE" id="PS00092">
    <property type="entry name" value="N6_MTASE"/>
    <property type="match status" value="1"/>
</dbReference>
<reference evidence="4 5" key="1">
    <citation type="submission" date="2017-11" db="EMBL/GenBank/DDBJ databases">
        <title>Isolation and Characterization of Family Methanocellaceae Species from Potential Methane Hydrate Area Offshore Southwestern Taiwan.</title>
        <authorList>
            <person name="Zhang W.-L."/>
            <person name="Chen W.-C."/>
            <person name="Lai M.-C."/>
            <person name="Chen S.-C."/>
        </authorList>
    </citation>
    <scope>NUCLEOTIDE SEQUENCE [LARGE SCALE GENOMIC DNA]</scope>
    <source>
        <strain evidence="4 5">CWC-04</strain>
    </source>
</reference>
<dbReference type="GO" id="GO:0003676">
    <property type="term" value="F:nucleic acid binding"/>
    <property type="evidence" value="ECO:0007669"/>
    <property type="project" value="InterPro"/>
</dbReference>
<dbReference type="Proteomes" id="UP001320159">
    <property type="component" value="Unassembled WGS sequence"/>
</dbReference>
<organism evidence="4 5">
    <name type="scientific">Methanooceanicella nereidis</name>
    <dbReference type="NCBI Taxonomy" id="2052831"/>
    <lineage>
        <taxon>Archaea</taxon>
        <taxon>Methanobacteriati</taxon>
        <taxon>Methanobacteriota</taxon>
        <taxon>Stenosarchaea group</taxon>
        <taxon>Methanomicrobia</taxon>
        <taxon>Methanocellales</taxon>
        <taxon>Methanocellaceae</taxon>
        <taxon>Methanooceanicella</taxon>
    </lineage>
</organism>
<keyword evidence="4" id="KW-0808">Transferase</keyword>
<dbReference type="GO" id="GO:0008757">
    <property type="term" value="F:S-adenosylmethionine-dependent methyltransferase activity"/>
    <property type="evidence" value="ECO:0007669"/>
    <property type="project" value="UniProtKB-ARBA"/>
</dbReference>
<dbReference type="CDD" id="cd02440">
    <property type="entry name" value="AdoMet_MTases"/>
    <property type="match status" value="1"/>
</dbReference>
<dbReference type="PRINTS" id="PR00507">
    <property type="entry name" value="N12N6MTFRASE"/>
</dbReference>
<feature type="domain" description="Methyltransferase small" evidence="3">
    <location>
        <begin position="34"/>
        <end position="124"/>
    </location>
</feature>
<accession>A0AAP2W813</accession>
<comment type="similarity">
    <text evidence="1">Belongs to the methyltransferase superfamily. PrmA family.</text>
</comment>
<dbReference type="PANTHER" id="PTHR23290">
    <property type="entry name" value="RRNA N6-ADENOSINE-METHYLTRANSFERASE METTL5"/>
    <property type="match status" value="1"/>
</dbReference>
<proteinExistence type="inferred from homology"/>
<evidence type="ECO:0000313" key="4">
    <source>
        <dbReference type="EMBL" id="MCD1295616.1"/>
    </source>
</evidence>